<organism evidence="1 2">
    <name type="scientific">Mucilaginibacter oryzae</name>
    <dbReference type="NCBI Taxonomy" id="468058"/>
    <lineage>
        <taxon>Bacteria</taxon>
        <taxon>Pseudomonadati</taxon>
        <taxon>Bacteroidota</taxon>
        <taxon>Sphingobacteriia</taxon>
        <taxon>Sphingobacteriales</taxon>
        <taxon>Sphingobacteriaceae</taxon>
        <taxon>Mucilaginibacter</taxon>
    </lineage>
</organism>
<proteinExistence type="predicted"/>
<sequence>MTKGYLVVGIILKDGSKHEHITYLVCWNPSTKATNAVSVNYVISDIKSGSYYFTHYNNTTANVDVSSRNGVEYVKTDPDGSINDNLLKLPVYSLAS</sequence>
<dbReference type="InterPro" id="IPR024997">
    <property type="entry name" value="DUF3892"/>
</dbReference>
<dbReference type="Proteomes" id="UP000245678">
    <property type="component" value="Unassembled WGS sequence"/>
</dbReference>
<reference evidence="1 2" key="1">
    <citation type="submission" date="2018-05" db="EMBL/GenBank/DDBJ databases">
        <title>Genomic Encyclopedia of Archaeal and Bacterial Type Strains, Phase II (KMG-II): from individual species to whole genera.</title>
        <authorList>
            <person name="Goeker M."/>
        </authorList>
    </citation>
    <scope>NUCLEOTIDE SEQUENCE [LARGE SCALE GENOMIC DNA]</scope>
    <source>
        <strain evidence="1 2">DSM 19975</strain>
    </source>
</reference>
<protein>
    <submittedName>
        <fullName evidence="1">Uncharacterized protein DUF3892</fullName>
    </submittedName>
</protein>
<dbReference type="AlphaFoldDB" id="A0A316HKH4"/>
<evidence type="ECO:0000313" key="2">
    <source>
        <dbReference type="Proteomes" id="UP000245678"/>
    </source>
</evidence>
<accession>A0A316HKH4</accession>
<dbReference type="Pfam" id="PF13031">
    <property type="entry name" value="DUF3892"/>
    <property type="match status" value="1"/>
</dbReference>
<dbReference type="RefSeq" id="WP_109606813.1">
    <property type="nucleotide sequence ID" value="NZ_QGHA01000001.1"/>
</dbReference>
<comment type="caution">
    <text evidence="1">The sequence shown here is derived from an EMBL/GenBank/DDBJ whole genome shotgun (WGS) entry which is preliminary data.</text>
</comment>
<gene>
    <name evidence="1" type="ORF">LX99_00979</name>
</gene>
<dbReference type="EMBL" id="QGHA01000001">
    <property type="protein sequence ID" value="PWK80511.1"/>
    <property type="molecule type" value="Genomic_DNA"/>
</dbReference>
<evidence type="ECO:0000313" key="1">
    <source>
        <dbReference type="EMBL" id="PWK80511.1"/>
    </source>
</evidence>
<keyword evidence="2" id="KW-1185">Reference proteome</keyword>
<name>A0A316HKH4_9SPHI</name>